<evidence type="ECO:0000256" key="1">
    <source>
        <dbReference type="SAM" id="MobiDB-lite"/>
    </source>
</evidence>
<reference evidence="3" key="1">
    <citation type="submission" date="2023-03" db="EMBL/GenBank/DDBJ databases">
        <title>Near-Complete genome sequence of Lipomyces tetrasporous NRRL Y-64009, an oleaginous yeast capable of growing on lignocellulosic hydrolysates.</title>
        <authorList>
            <consortium name="Lawrence Berkeley National Laboratory"/>
            <person name="Jagtap S.S."/>
            <person name="Liu J.-J."/>
            <person name="Walukiewicz H.E."/>
            <person name="Pangilinan J."/>
            <person name="Lipzen A."/>
            <person name="Ahrendt S."/>
            <person name="Koriabine M."/>
            <person name="Cobaugh K."/>
            <person name="Salamov A."/>
            <person name="Yoshinaga Y."/>
            <person name="Ng V."/>
            <person name="Daum C."/>
            <person name="Grigoriev I.V."/>
            <person name="Slininger P.J."/>
            <person name="Dien B.S."/>
            <person name="Jin Y.-S."/>
            <person name="Rao C.V."/>
        </authorList>
    </citation>
    <scope>NUCLEOTIDE SEQUENCE</scope>
    <source>
        <strain evidence="3">NRRL Y-64009</strain>
    </source>
</reference>
<proteinExistence type="predicted"/>
<evidence type="ECO:0000313" key="4">
    <source>
        <dbReference type="Proteomes" id="UP001217417"/>
    </source>
</evidence>
<dbReference type="GeneID" id="80879477"/>
<keyword evidence="4" id="KW-1185">Reference proteome</keyword>
<gene>
    <name evidence="3" type="ORF">POJ06DRAFT_126545</name>
</gene>
<dbReference type="AlphaFoldDB" id="A0AAD7QQC1"/>
<evidence type="ECO:0000313" key="3">
    <source>
        <dbReference type="EMBL" id="KAJ8099036.1"/>
    </source>
</evidence>
<organism evidence="3 4">
    <name type="scientific">Lipomyces tetrasporus</name>
    <dbReference type="NCBI Taxonomy" id="54092"/>
    <lineage>
        <taxon>Eukaryota</taxon>
        <taxon>Fungi</taxon>
        <taxon>Dikarya</taxon>
        <taxon>Ascomycota</taxon>
        <taxon>Saccharomycotina</taxon>
        <taxon>Lipomycetes</taxon>
        <taxon>Lipomycetales</taxon>
        <taxon>Lipomycetaceae</taxon>
        <taxon>Lipomyces</taxon>
    </lineage>
</organism>
<dbReference type="Proteomes" id="UP001217417">
    <property type="component" value="Unassembled WGS sequence"/>
</dbReference>
<protein>
    <recommendedName>
        <fullName evidence="2">Hyaluronan/mRNA-binding protein domain-containing protein</fullName>
    </recommendedName>
</protein>
<feature type="compositionally biased region" description="Basic and acidic residues" evidence="1">
    <location>
        <begin position="90"/>
        <end position="100"/>
    </location>
</feature>
<dbReference type="Pfam" id="PF04774">
    <property type="entry name" value="HABP4_PAI-RBP1"/>
    <property type="match status" value="1"/>
</dbReference>
<feature type="compositionally biased region" description="Acidic residues" evidence="1">
    <location>
        <begin position="101"/>
        <end position="112"/>
    </location>
</feature>
<dbReference type="InterPro" id="IPR006861">
    <property type="entry name" value="HABP4_PAIRBP1-bd"/>
</dbReference>
<dbReference type="RefSeq" id="XP_056042486.1">
    <property type="nucleotide sequence ID" value="XM_056184311.1"/>
</dbReference>
<accession>A0AAD7QQC1</accession>
<dbReference type="EMBL" id="JARPMG010000007">
    <property type="protein sequence ID" value="KAJ8099036.1"/>
    <property type="molecule type" value="Genomic_DNA"/>
</dbReference>
<name>A0AAD7QQC1_9ASCO</name>
<feature type="region of interest" description="Disordered" evidence="1">
    <location>
        <begin position="27"/>
        <end position="112"/>
    </location>
</feature>
<sequence>MTRTTRANSNPHVEAPAIAEYVPPLPRLFGKASNNGDQPPYKAKKNGAGRGNWGREGDELADVEDDYNFNPQIQRRRSNSNGGNGANRRPSLDVRASKFDEVEEDVFEEEDE</sequence>
<comment type="caution">
    <text evidence="3">The sequence shown here is derived from an EMBL/GenBank/DDBJ whole genome shotgun (WGS) entry which is preliminary data.</text>
</comment>
<evidence type="ECO:0000259" key="2">
    <source>
        <dbReference type="Pfam" id="PF04774"/>
    </source>
</evidence>
<feature type="domain" description="Hyaluronan/mRNA-binding protein" evidence="2">
    <location>
        <begin position="27"/>
        <end position="72"/>
    </location>
</feature>